<dbReference type="InterPro" id="IPR002048">
    <property type="entry name" value="EF_hand_dom"/>
</dbReference>
<feature type="compositionally biased region" description="Basic and acidic residues" evidence="7">
    <location>
        <begin position="298"/>
        <end position="310"/>
    </location>
</feature>
<dbReference type="EMBL" id="FR824075">
    <property type="protein sequence ID" value="CCA17089.1"/>
    <property type="molecule type" value="Genomic_DNA"/>
</dbReference>
<evidence type="ECO:0000256" key="1">
    <source>
        <dbReference type="ARBA" id="ARBA00006049"/>
    </source>
</evidence>
<accession>F0W7I8</accession>
<dbReference type="PANTHER" id="PTHR23055">
    <property type="entry name" value="CALCIUM BINDING PROTEINS"/>
    <property type="match status" value="1"/>
</dbReference>
<keyword evidence="4" id="KW-0677">Repeat</keyword>
<feature type="compositionally biased region" description="Polar residues" evidence="7">
    <location>
        <begin position="261"/>
        <end position="278"/>
    </location>
</feature>
<feature type="region of interest" description="Disordered" evidence="7">
    <location>
        <begin position="1"/>
        <end position="20"/>
    </location>
</feature>
<dbReference type="GO" id="GO:0005509">
    <property type="term" value="F:calcium ion binding"/>
    <property type="evidence" value="ECO:0007669"/>
    <property type="project" value="InterPro"/>
</dbReference>
<proteinExistence type="inferred from homology"/>
<evidence type="ECO:0000256" key="6">
    <source>
        <dbReference type="ARBA" id="ARBA00023288"/>
    </source>
</evidence>
<feature type="region of interest" description="Disordered" evidence="7">
    <location>
        <begin position="291"/>
        <end position="310"/>
    </location>
</feature>
<protein>
    <submittedName>
        <fullName evidence="9">Uncharacterized protein AlNc14C30G2794</fullName>
    </submittedName>
</protein>
<dbReference type="SMART" id="SM00054">
    <property type="entry name" value="EFh"/>
    <property type="match status" value="2"/>
</dbReference>
<reference evidence="9" key="1">
    <citation type="journal article" date="2011" name="PLoS Biol.">
        <title>Gene gain and loss during evolution of obligate parasitism in the white rust pathogen of Arabidopsis thaliana.</title>
        <authorList>
            <person name="Kemen E."/>
            <person name="Gardiner A."/>
            <person name="Schultz-Larsen T."/>
            <person name="Kemen A.C."/>
            <person name="Balmuth A.L."/>
            <person name="Robert-Seilaniantz A."/>
            <person name="Bailey K."/>
            <person name="Holub E."/>
            <person name="Studholme D.J."/>
            <person name="Maclean D."/>
            <person name="Jones J.D."/>
        </authorList>
    </citation>
    <scope>NUCLEOTIDE SEQUENCE</scope>
</reference>
<evidence type="ECO:0000313" key="9">
    <source>
        <dbReference type="EMBL" id="CCA17089.1"/>
    </source>
</evidence>
<keyword evidence="6" id="KW-0449">Lipoprotein</keyword>
<evidence type="ECO:0000256" key="4">
    <source>
        <dbReference type="ARBA" id="ARBA00022737"/>
    </source>
</evidence>
<evidence type="ECO:0000256" key="7">
    <source>
        <dbReference type="SAM" id="MobiDB-lite"/>
    </source>
</evidence>
<organism evidence="9">
    <name type="scientific">Albugo laibachii Nc14</name>
    <dbReference type="NCBI Taxonomy" id="890382"/>
    <lineage>
        <taxon>Eukaryota</taxon>
        <taxon>Sar</taxon>
        <taxon>Stramenopiles</taxon>
        <taxon>Oomycota</taxon>
        <taxon>Peronosporomycetes</taxon>
        <taxon>Albuginales</taxon>
        <taxon>Albuginaceae</taxon>
        <taxon>Albugo</taxon>
    </lineage>
</organism>
<dbReference type="PANTHER" id="PTHR23055:SF178">
    <property type="entry name" value="NEUROCALCIN HOMOLOG"/>
    <property type="match status" value="1"/>
</dbReference>
<name>F0W7I8_9STRA</name>
<keyword evidence="5" id="KW-0106">Calcium</keyword>
<dbReference type="PROSITE" id="PS50222">
    <property type="entry name" value="EF_HAND_2"/>
    <property type="match status" value="2"/>
</dbReference>
<dbReference type="InterPro" id="IPR028846">
    <property type="entry name" value="Recoverin"/>
</dbReference>
<dbReference type="Pfam" id="PF13202">
    <property type="entry name" value="EF-hand_5"/>
    <property type="match status" value="1"/>
</dbReference>
<dbReference type="Gene3D" id="1.10.238.10">
    <property type="entry name" value="EF-hand"/>
    <property type="match status" value="2"/>
</dbReference>
<comment type="similarity">
    <text evidence="1">Belongs to the recoverin family.</text>
</comment>
<evidence type="ECO:0000256" key="2">
    <source>
        <dbReference type="ARBA" id="ARBA00022707"/>
    </source>
</evidence>
<keyword evidence="2" id="KW-0519">Myristate</keyword>
<dbReference type="PROSITE" id="PS00018">
    <property type="entry name" value="EF_HAND_1"/>
    <property type="match status" value="1"/>
</dbReference>
<keyword evidence="3" id="KW-0479">Metal-binding</keyword>
<feature type="compositionally biased region" description="Polar residues" evidence="7">
    <location>
        <begin position="1"/>
        <end position="14"/>
    </location>
</feature>
<dbReference type="InterPro" id="IPR018247">
    <property type="entry name" value="EF_Hand_1_Ca_BS"/>
</dbReference>
<feature type="region of interest" description="Disordered" evidence="7">
    <location>
        <begin position="261"/>
        <end position="282"/>
    </location>
</feature>
<evidence type="ECO:0000256" key="5">
    <source>
        <dbReference type="ARBA" id="ARBA00022837"/>
    </source>
</evidence>
<dbReference type="InterPro" id="IPR011992">
    <property type="entry name" value="EF-hand-dom_pair"/>
</dbReference>
<dbReference type="HOGENOM" id="CLU_336001_0_0_1"/>
<evidence type="ECO:0000259" key="8">
    <source>
        <dbReference type="PROSITE" id="PS50222"/>
    </source>
</evidence>
<feature type="domain" description="EF-hand" evidence="8">
    <location>
        <begin position="786"/>
        <end position="821"/>
    </location>
</feature>
<gene>
    <name evidence="9" type="primary">AlNc14C30G2794</name>
    <name evidence="9" type="ORF">ALNC14_032320</name>
</gene>
<feature type="domain" description="EF-hand" evidence="8">
    <location>
        <begin position="436"/>
        <end position="471"/>
    </location>
</feature>
<dbReference type="AlphaFoldDB" id="F0W7I8"/>
<evidence type="ECO:0000256" key="3">
    <source>
        <dbReference type="ARBA" id="ARBA00022723"/>
    </source>
</evidence>
<sequence length="849" mass="96152">MMTASPSITSSPTHQPLPVSHSSIDADIDLELPFVHEIAQRSLTIQAKRAVTIQNALVASQLHHFTIPEAQKRLQQIKRSEEDLLTFLTQHDVEEYLMAFYEFLYPLKPTETFRPIETVLRRIFMTFSQVGKNTGRELFIATLVLLPGDVERKFETAIELALFENTEERSGRMIRPTVLQEALHCLLLAIIAIFEQENVDTMSLISTNDVVVHCLRSTVARIFDHQTLDTITFDELWSCLKDLDHNMVVPWLKYIDTTQWPKSKRSNGAQSPMPISQHLSEESARIQVDWDEEEKGECEESHEVTEKEGNDGVSAKRTFKSDLTFIFSGVDGGTLSIASTAAETLFDIVKWTCWTRLTPKMMFESFLRHTEDGLLDEKTFLQVVEELLSQTTSNPPRKDGFSDLILDAFKPYVTSKLQHVDAIELAAGFSLFTWGSKSDKLAAAFHYFDIDGKGYLNSQQLWRFLRSILIMLLFVSPPSDSSIVRHGSIFELVDTGEQEILENITEGIHEDLSTEKRSDSQNFDHNITTQNWGEEFTFADFGAWYNSGGFKAISWLELLDLRKWAFVSKAFQVDLFDTTPLPSTFKLENSQSEDNWGNKVAKEDEALLHAHTQSNKESSTLPGIVLKHDIILEFELPVDIKIGGAKTGKRPFSALCLDNGDLLSYFELQRATKFNQLGLCRLLKVFAPFLAPPPSPSWGARSFVARMDKDTFDACIQDLLPSWAKKVLREAQLNKNLGSASDFTTEVYPALLSSLSRIYFAFNRAGTGKVDLKELVSAFSLFFAGSKSEKLAFAFRLFDVDRDGCLTRREMWRFLRSFLTLLLVLGNGCDLSAQALAKYRGCSLHLHHE</sequence>
<dbReference type="SUPFAM" id="SSF47473">
    <property type="entry name" value="EF-hand"/>
    <property type="match status" value="2"/>
</dbReference>
<reference evidence="9" key="2">
    <citation type="submission" date="2011-02" db="EMBL/GenBank/DDBJ databases">
        <authorList>
            <person name="MacLean D."/>
        </authorList>
    </citation>
    <scope>NUCLEOTIDE SEQUENCE</scope>
</reference>